<dbReference type="Pfam" id="PF13307">
    <property type="entry name" value="Helicase_C_2"/>
    <property type="match status" value="1"/>
</dbReference>
<dbReference type="SUPFAM" id="SSF52540">
    <property type="entry name" value="P-loop containing nucleoside triphosphate hydrolases"/>
    <property type="match status" value="2"/>
</dbReference>
<keyword evidence="11" id="KW-0413">Isomerase</keyword>
<dbReference type="InterPro" id="IPR006554">
    <property type="entry name" value="Helicase-like_DEXD_c2"/>
</dbReference>
<dbReference type="InterPro" id="IPR006555">
    <property type="entry name" value="ATP-dep_Helicase_C"/>
</dbReference>
<dbReference type="Proteomes" id="UP000478052">
    <property type="component" value="Unassembled WGS sequence"/>
</dbReference>
<organism evidence="15 16">
    <name type="scientific">Aphis craccivora</name>
    <name type="common">Cowpea aphid</name>
    <dbReference type="NCBI Taxonomy" id="307492"/>
    <lineage>
        <taxon>Eukaryota</taxon>
        <taxon>Metazoa</taxon>
        <taxon>Ecdysozoa</taxon>
        <taxon>Arthropoda</taxon>
        <taxon>Hexapoda</taxon>
        <taxon>Insecta</taxon>
        <taxon>Pterygota</taxon>
        <taxon>Neoptera</taxon>
        <taxon>Paraneoptera</taxon>
        <taxon>Hemiptera</taxon>
        <taxon>Sternorrhyncha</taxon>
        <taxon>Aphidomorpha</taxon>
        <taxon>Aphidoidea</taxon>
        <taxon>Aphididae</taxon>
        <taxon>Aphidini</taxon>
        <taxon>Aphis</taxon>
        <taxon>Aphis</taxon>
    </lineage>
</organism>
<dbReference type="Pfam" id="PF06733">
    <property type="entry name" value="DEAD_2"/>
    <property type="match status" value="1"/>
</dbReference>
<protein>
    <submittedName>
        <fullName evidence="15">ATP-dependent DNA helicase DDX11-like</fullName>
    </submittedName>
</protein>
<comment type="cofactor">
    <cofactor evidence="1">
        <name>[4Fe-4S] cluster</name>
        <dbReference type="ChEBI" id="CHEBI:49883"/>
    </cofactor>
</comment>
<dbReference type="OrthoDB" id="267079at2759"/>
<comment type="subcellular location">
    <subcellularLocation>
        <location evidence="2">Nucleus</location>
    </subcellularLocation>
</comment>
<keyword evidence="4" id="KW-0479">Metal-binding</keyword>
<dbReference type="GO" id="GO:0003677">
    <property type="term" value="F:DNA binding"/>
    <property type="evidence" value="ECO:0007669"/>
    <property type="project" value="InterPro"/>
</dbReference>
<evidence type="ECO:0000256" key="1">
    <source>
        <dbReference type="ARBA" id="ARBA00001966"/>
    </source>
</evidence>
<dbReference type="GO" id="GO:0003678">
    <property type="term" value="F:DNA helicase activity"/>
    <property type="evidence" value="ECO:0007669"/>
    <property type="project" value="InterPro"/>
</dbReference>
<dbReference type="Gene3D" id="3.40.50.300">
    <property type="entry name" value="P-loop containing nucleotide triphosphate hydrolases"/>
    <property type="match status" value="3"/>
</dbReference>
<dbReference type="GO" id="GO:0016818">
    <property type="term" value="F:hydrolase activity, acting on acid anhydrides, in phosphorus-containing anhydrides"/>
    <property type="evidence" value="ECO:0007669"/>
    <property type="project" value="InterPro"/>
</dbReference>
<keyword evidence="8" id="KW-0067">ATP-binding</keyword>
<dbReference type="GO" id="GO:0005524">
    <property type="term" value="F:ATP binding"/>
    <property type="evidence" value="ECO:0007669"/>
    <property type="project" value="UniProtKB-KW"/>
</dbReference>
<evidence type="ECO:0000256" key="7">
    <source>
        <dbReference type="ARBA" id="ARBA00022806"/>
    </source>
</evidence>
<comment type="caution">
    <text evidence="15">The sequence shown here is derived from an EMBL/GenBank/DDBJ whole genome shotgun (WGS) entry which is preliminary data.</text>
</comment>
<evidence type="ECO:0000256" key="9">
    <source>
        <dbReference type="ARBA" id="ARBA00023004"/>
    </source>
</evidence>
<dbReference type="InterPro" id="IPR010614">
    <property type="entry name" value="RAD3-like_helicase_DEAD"/>
</dbReference>
<evidence type="ECO:0000313" key="16">
    <source>
        <dbReference type="Proteomes" id="UP000478052"/>
    </source>
</evidence>
<dbReference type="GO" id="GO:0051536">
    <property type="term" value="F:iron-sulfur cluster binding"/>
    <property type="evidence" value="ECO:0007669"/>
    <property type="project" value="UniProtKB-KW"/>
</dbReference>
<dbReference type="GO" id="GO:0034085">
    <property type="term" value="P:establishment of sister chromatid cohesion"/>
    <property type="evidence" value="ECO:0007669"/>
    <property type="project" value="TreeGrafter"/>
</dbReference>
<evidence type="ECO:0000256" key="8">
    <source>
        <dbReference type="ARBA" id="ARBA00022840"/>
    </source>
</evidence>
<feature type="domain" description="Helicase ATP-binding" evidence="14">
    <location>
        <begin position="28"/>
        <end position="431"/>
    </location>
</feature>
<keyword evidence="6" id="KW-0378">Hydrolase</keyword>
<evidence type="ECO:0000256" key="2">
    <source>
        <dbReference type="ARBA" id="ARBA00004123"/>
    </source>
</evidence>
<gene>
    <name evidence="15" type="ORF">FWK35_00006556</name>
</gene>
<feature type="coiled-coil region" evidence="13">
    <location>
        <begin position="82"/>
        <end position="158"/>
    </location>
</feature>
<dbReference type="PANTHER" id="PTHR11472:SF41">
    <property type="entry name" value="ATP-DEPENDENT DNA HELICASE DDX11-RELATED"/>
    <property type="match status" value="1"/>
</dbReference>
<dbReference type="AlphaFoldDB" id="A0A6G0ZCA0"/>
<evidence type="ECO:0000256" key="10">
    <source>
        <dbReference type="ARBA" id="ARBA00023014"/>
    </source>
</evidence>
<reference evidence="15 16" key="1">
    <citation type="submission" date="2019-08" db="EMBL/GenBank/DDBJ databases">
        <title>Whole genome of Aphis craccivora.</title>
        <authorList>
            <person name="Voronova N.V."/>
            <person name="Shulinski R.S."/>
            <person name="Bandarenka Y.V."/>
            <person name="Zhorov D.G."/>
            <person name="Warner D."/>
        </authorList>
    </citation>
    <scope>NUCLEOTIDE SEQUENCE [LARGE SCALE GENOMIC DNA]</scope>
    <source>
        <strain evidence="15">180601</strain>
        <tissue evidence="15">Whole Body</tissue>
    </source>
</reference>
<keyword evidence="12" id="KW-0539">Nucleus</keyword>
<name>A0A6G0ZCA0_APHCR</name>
<evidence type="ECO:0000256" key="3">
    <source>
        <dbReference type="ARBA" id="ARBA00008435"/>
    </source>
</evidence>
<keyword evidence="10" id="KW-0411">Iron-sulfur</keyword>
<keyword evidence="13" id="KW-0175">Coiled coil</keyword>
<dbReference type="GO" id="GO:0046872">
    <property type="term" value="F:metal ion binding"/>
    <property type="evidence" value="ECO:0007669"/>
    <property type="project" value="UniProtKB-KW"/>
</dbReference>
<dbReference type="GO" id="GO:0005634">
    <property type="term" value="C:nucleus"/>
    <property type="evidence" value="ECO:0007669"/>
    <property type="project" value="UniProtKB-SubCell"/>
</dbReference>
<evidence type="ECO:0000256" key="5">
    <source>
        <dbReference type="ARBA" id="ARBA00022741"/>
    </source>
</evidence>
<sequence length="901" mass="102474">MKASPSSLSNMPDIDDLKCLIGEEKLETPSTFSFPFTPYGIQHDFMSELYSAIEGKKLGIFESPTGTGKTLSIICGAVRWLLDHENRELRQLKLALESLAMKNEETINDDDDDWITGQAKLVEQQHKVFEISKMLKSLEEFNDNIEKIKKEQELKKKKVKSLVTKTLNQKNDIEIEKDKDFFDEESEFLLEDYDQLSSVDDFEEISDEKVQYEGVKIYFCSRTHSQLSQFVAELKKSPYSTSRIIPLASRQNYCINKTVKSLKNVTLMNERCLEMGKNKPSQKPTKVSSVGSIIKKKKSETLCKCIYNNKDKIQSLAEEVTTELRDMEELVNRGDQISACPYYASRESIKYAQIITLPYNTLLHKSTREASGIRLEGNVFIIDEAHNLLDTIGHIHSSQINGQQLTHSYSQLIQYKNKFELRFSANNLLHLNQLIYVIGKLINMLGGTPGVSHAETSKIKVESKVYTLENFVHQAEIDHLNMFTLVDFFKRSKIGQKIRGYSEKYMPSVSLQPIKPKLSSLQTFLKEIENKKNNKGKELKKDENQHTEQQVTDIISNNPLTPVMAFIESLTNCCEDGRIISTTQSLVGKGVFKFLLLNPAVHFKEIIDKARSVIVSGGTMEPISEFKDQLFNFNGNNSDRIVHFSCGHVVPPDHILPLIVCSGPTGKQLDFSYQERTSIKMLNEIGSLLENICRIVPAGIVCFFPSYDYEELVYQHLEKNKVINRLSERKKVFREPKLTNQVDEVLKNYSLAITKTSTTNSKVTGALLFSVIGGKLSEGLNFSDDLGRCVIVIGLPYPNIKSLELQQKMNYLNSHMGQGTGQQHYENLCMKAVNQSIGRSVRHQRDYAAVLLLDHRYQRDNVRNALPKWLQPSLQVHSKFGSSFAQLNKYHNLACPCALLS</sequence>
<evidence type="ECO:0000256" key="12">
    <source>
        <dbReference type="ARBA" id="ARBA00023242"/>
    </source>
</evidence>
<dbReference type="NCBIfam" id="TIGR00604">
    <property type="entry name" value="rad3"/>
    <property type="match status" value="1"/>
</dbReference>
<evidence type="ECO:0000259" key="14">
    <source>
        <dbReference type="PROSITE" id="PS51193"/>
    </source>
</evidence>
<evidence type="ECO:0000256" key="6">
    <source>
        <dbReference type="ARBA" id="ARBA00022801"/>
    </source>
</evidence>
<dbReference type="InterPro" id="IPR045028">
    <property type="entry name" value="DinG/Rad3-like"/>
</dbReference>
<evidence type="ECO:0000256" key="13">
    <source>
        <dbReference type="SAM" id="Coils"/>
    </source>
</evidence>
<dbReference type="PROSITE" id="PS51193">
    <property type="entry name" value="HELICASE_ATP_BIND_2"/>
    <property type="match status" value="1"/>
</dbReference>
<dbReference type="PANTHER" id="PTHR11472">
    <property type="entry name" value="DNA REPAIR DEAD HELICASE RAD3/XP-D SUBFAMILY MEMBER"/>
    <property type="match status" value="1"/>
</dbReference>
<evidence type="ECO:0000256" key="11">
    <source>
        <dbReference type="ARBA" id="ARBA00023235"/>
    </source>
</evidence>
<dbReference type="InterPro" id="IPR013020">
    <property type="entry name" value="Rad3/Chl1-like"/>
</dbReference>
<dbReference type="InterPro" id="IPR014013">
    <property type="entry name" value="Helic_SF1/SF2_ATP-bd_DinG/Rad3"/>
</dbReference>
<dbReference type="SMART" id="SM00488">
    <property type="entry name" value="DEXDc2"/>
    <property type="match status" value="1"/>
</dbReference>
<dbReference type="GO" id="GO:0006139">
    <property type="term" value="P:nucleobase-containing compound metabolic process"/>
    <property type="evidence" value="ECO:0007669"/>
    <property type="project" value="InterPro"/>
</dbReference>
<evidence type="ECO:0000313" key="15">
    <source>
        <dbReference type="EMBL" id="KAF0768298.1"/>
    </source>
</evidence>
<keyword evidence="16" id="KW-1185">Reference proteome</keyword>
<keyword evidence="7 15" id="KW-0347">Helicase</keyword>
<dbReference type="FunFam" id="3.40.50.300:FF:001250">
    <property type="entry name" value="Putative ATP-dependent RNA helicase DDX11"/>
    <property type="match status" value="1"/>
</dbReference>
<comment type="similarity">
    <text evidence="3">Belongs to the DEAD box helicase family. DEAH subfamily. DDX11/CHL1 sub-subfamily.</text>
</comment>
<dbReference type="SMART" id="SM00491">
    <property type="entry name" value="HELICc2"/>
    <property type="match status" value="1"/>
</dbReference>
<dbReference type="CDD" id="cd18788">
    <property type="entry name" value="SF2_C_XPD"/>
    <property type="match status" value="1"/>
</dbReference>
<accession>A0A6G0ZCA0</accession>
<dbReference type="EMBL" id="VUJU01000796">
    <property type="protein sequence ID" value="KAF0768298.1"/>
    <property type="molecule type" value="Genomic_DNA"/>
</dbReference>
<keyword evidence="5" id="KW-0547">Nucleotide-binding</keyword>
<keyword evidence="9" id="KW-0408">Iron</keyword>
<proteinExistence type="inferred from homology"/>
<evidence type="ECO:0000256" key="4">
    <source>
        <dbReference type="ARBA" id="ARBA00022723"/>
    </source>
</evidence>
<dbReference type="InterPro" id="IPR027417">
    <property type="entry name" value="P-loop_NTPase"/>
</dbReference>